<feature type="modified residue" description="4-aspartylphosphate" evidence="12">
    <location>
        <position position="1127"/>
    </location>
</feature>
<dbReference type="PANTHER" id="PTHR43547:SF2">
    <property type="entry name" value="HYBRID SIGNAL TRANSDUCTION HISTIDINE KINASE C"/>
    <property type="match status" value="1"/>
</dbReference>
<keyword evidence="11" id="KW-0804">Transcription</keyword>
<dbReference type="InterPro" id="IPR015943">
    <property type="entry name" value="WD40/YVTN_repeat-like_dom_sf"/>
</dbReference>
<dbReference type="EMBL" id="WPIN01000020">
    <property type="protein sequence ID" value="MVM35032.1"/>
    <property type="molecule type" value="Genomic_DNA"/>
</dbReference>
<dbReference type="Gene3D" id="1.10.287.130">
    <property type="match status" value="1"/>
</dbReference>
<evidence type="ECO:0000256" key="2">
    <source>
        <dbReference type="ARBA" id="ARBA00012438"/>
    </source>
</evidence>
<dbReference type="InterPro" id="IPR036890">
    <property type="entry name" value="HATPase_C_sf"/>
</dbReference>
<dbReference type="PROSITE" id="PS50110">
    <property type="entry name" value="RESPONSE_REGULATORY"/>
    <property type="match status" value="1"/>
</dbReference>
<evidence type="ECO:0000256" key="9">
    <source>
        <dbReference type="ARBA" id="ARBA00023015"/>
    </source>
</evidence>
<dbReference type="InterPro" id="IPR013783">
    <property type="entry name" value="Ig-like_fold"/>
</dbReference>
<dbReference type="PROSITE" id="PS50109">
    <property type="entry name" value="HIS_KIN"/>
    <property type="match status" value="1"/>
</dbReference>
<dbReference type="CDD" id="cd00082">
    <property type="entry name" value="HisKA"/>
    <property type="match status" value="1"/>
</dbReference>
<dbReference type="GO" id="GO:0043565">
    <property type="term" value="F:sequence-specific DNA binding"/>
    <property type="evidence" value="ECO:0007669"/>
    <property type="project" value="InterPro"/>
</dbReference>
<dbReference type="InterPro" id="IPR011006">
    <property type="entry name" value="CheY-like_superfamily"/>
</dbReference>
<keyword evidence="13" id="KW-0732">Signal</keyword>
<dbReference type="Gene3D" id="1.10.10.60">
    <property type="entry name" value="Homeodomain-like"/>
    <property type="match status" value="1"/>
</dbReference>
<dbReference type="SUPFAM" id="SSF46689">
    <property type="entry name" value="Homeodomain-like"/>
    <property type="match status" value="1"/>
</dbReference>
<feature type="chain" id="PRO_5029780233" description="histidine kinase" evidence="13">
    <location>
        <begin position="21"/>
        <end position="1332"/>
    </location>
</feature>
<dbReference type="SMART" id="SM00342">
    <property type="entry name" value="HTH_ARAC"/>
    <property type="match status" value="1"/>
</dbReference>
<dbReference type="PROSITE" id="PS00041">
    <property type="entry name" value="HTH_ARAC_FAMILY_1"/>
    <property type="match status" value="1"/>
</dbReference>
<evidence type="ECO:0000259" key="15">
    <source>
        <dbReference type="PROSITE" id="PS50109"/>
    </source>
</evidence>
<gene>
    <name evidence="17" type="ORF">GO755_33710</name>
</gene>
<dbReference type="CDD" id="cd17574">
    <property type="entry name" value="REC_OmpR"/>
    <property type="match status" value="1"/>
</dbReference>
<feature type="signal peptide" evidence="13">
    <location>
        <begin position="1"/>
        <end position="20"/>
    </location>
</feature>
<dbReference type="SMART" id="SM00388">
    <property type="entry name" value="HisKA"/>
    <property type="match status" value="1"/>
</dbReference>
<evidence type="ECO:0000259" key="16">
    <source>
        <dbReference type="PROSITE" id="PS50110"/>
    </source>
</evidence>
<dbReference type="InterPro" id="IPR011123">
    <property type="entry name" value="Y_Y_Y"/>
</dbReference>
<dbReference type="GO" id="GO:0003700">
    <property type="term" value="F:DNA-binding transcription factor activity"/>
    <property type="evidence" value="ECO:0007669"/>
    <property type="project" value="InterPro"/>
</dbReference>
<dbReference type="SMART" id="SM00387">
    <property type="entry name" value="HATPase_c"/>
    <property type="match status" value="1"/>
</dbReference>
<evidence type="ECO:0000256" key="12">
    <source>
        <dbReference type="PROSITE-ProRule" id="PRU00169"/>
    </source>
</evidence>
<sequence length="1332" mass="152638">MRKAALTHILLMLVAFYATAQKATFEFFTTADGLTGNRTSSVTQDDQGFIWLVNDGKIHRYDGRNFVVYPVPKKLLTNKEHLLGLASWQDSLLFVWSENFPFLFNPKTGNWQSIKLKEKGTKNDGSHFWQGLGSENAVMSRVKKGFGAAYVWRSQDSQLVPGPLYKAPSLLNTYYWSGIDSFDYTELAYQDTLYHVDKSGSITKVTLLDNICTDCSNLWFQPGSNGTVVMLSKNQFYKLDKAKNRFVPHPANRFLHSDKGYLLRFILEKNGSIWACGPDRNLIYYDVEKDTLYNFQDELKQLLPHRNDFMGLFQDKTGIIWVDTRLGLLKVRPRYNPFDTYLKGLDQSNSYYSFRGFTEDPQGMIYGVYYNGIAKFDPAKKQPPRLYTFNPLPALFDLSTERNMIWINGGQLLDPKSGKVTNVPSPFHENPLIDNGFFARDKDGTLWWASHYVLYRLTKSTIGFYWTKELTLPEKILNRTEALYSGMQSGKLWLSFNGKLLQYDPKTKKQHWLDPKDWGLPVARILTIQEDRVGKLWLGTDVGLVQVDPARDISWHYTVTDGLPNNFICGMLTEGDSCLWLSTNHGLSRFHIPTKTFINFFEEDGLTYNEFNWKSYFKARNGRLFFGGMRGVNAFFPQEVMKAYRNRNQGANMVLTAFEYTDERRDTVMRETQFTATPQIDINHWDWSYSFEYALTDYKNPKEVVYSYKMEGYKDSWSIPSKFNFTRFNSLPSGHYIFRVKARDSQGRWHPNELAVKVVVYPPWWATWWAYGTYFLLLSGISYAIYSFLKNRLMLQNELRLKAEEARQLKELDLVKSRLYTNLTHEFRTPLTVILGMVEQILAQPEKYLGEGMRLIQTNGRNLLRLINQLLDLSKLENKSFQLNLQQDDVVSYLRYIAESFRSYANSLNLSLQFFTNLESLVMDFDPEQLKQVLTNLISNALKFTPSGGDIMVQLTEIGDQLWIEVQDTGIGIAEDKLPYVFDRFYQVDSSHTRQNEGTGIGLAHTQELVKLMGGTISVKSEPGQGTTFIVKIPATKTAPRSDGMALGYVSTNEIVASNDFRVFSDDTPYTLHHTALPQLLLIEDNPDVVSYLKTCLDGLYQLDVAYNGKIGIEKALSTIPDIIISDIMMPEKDGYQVCDTLKNDDRTSHIPIILLTAKAGVEAKLAGLKRGADAYLLKPFDKQELLIQLEVLVERQKRLMAHFSKNGPVEVPPLSPEAQPDEAFVLEDVFVKKVQEIVAKNFADEAFGLTQLCEEVGMGRSQLFRKMKALMNTTPADFIRSYRLARAKTLLETGTFSISEVAWQTGYKSPSHFSKSFQEEFGFSPSEIRNS</sequence>
<dbReference type="Gene3D" id="3.30.565.10">
    <property type="entry name" value="Histidine kinase-like ATPase, C-terminal domain"/>
    <property type="match status" value="1"/>
</dbReference>
<dbReference type="InterPro" id="IPR003661">
    <property type="entry name" value="HisK_dim/P_dom"/>
</dbReference>
<evidence type="ECO:0000256" key="4">
    <source>
        <dbReference type="ARBA" id="ARBA00022679"/>
    </source>
</evidence>
<dbReference type="EC" id="2.7.13.3" evidence="2"/>
<dbReference type="SMART" id="SM00448">
    <property type="entry name" value="REC"/>
    <property type="match status" value="1"/>
</dbReference>
<dbReference type="Gene3D" id="2.130.10.10">
    <property type="entry name" value="YVTN repeat-like/Quinoprotein amine dehydrogenase"/>
    <property type="match status" value="3"/>
</dbReference>
<reference evidence="17 18" key="1">
    <citation type="submission" date="2019-12" db="EMBL/GenBank/DDBJ databases">
        <title>Spirosoma sp. HMF4905 genome sequencing and assembly.</title>
        <authorList>
            <person name="Kang H."/>
            <person name="Cha I."/>
            <person name="Kim H."/>
            <person name="Joh K."/>
        </authorList>
    </citation>
    <scope>NUCLEOTIDE SEQUENCE [LARGE SCALE GENOMIC DNA]</scope>
    <source>
        <strain evidence="17 18">HMF4905</strain>
    </source>
</reference>
<dbReference type="InterPro" id="IPR018062">
    <property type="entry name" value="HTH_AraC-typ_CS"/>
</dbReference>
<dbReference type="InterPro" id="IPR009057">
    <property type="entry name" value="Homeodomain-like_sf"/>
</dbReference>
<evidence type="ECO:0000256" key="13">
    <source>
        <dbReference type="SAM" id="SignalP"/>
    </source>
</evidence>
<evidence type="ECO:0000313" key="17">
    <source>
        <dbReference type="EMBL" id="MVM35032.1"/>
    </source>
</evidence>
<dbReference type="GO" id="GO:0005524">
    <property type="term" value="F:ATP binding"/>
    <property type="evidence" value="ECO:0007669"/>
    <property type="project" value="UniProtKB-KW"/>
</dbReference>
<evidence type="ECO:0000256" key="5">
    <source>
        <dbReference type="ARBA" id="ARBA00022741"/>
    </source>
</evidence>
<comment type="caution">
    <text evidence="17">The sequence shown here is derived from an EMBL/GenBank/DDBJ whole genome shotgun (WGS) entry which is preliminary data.</text>
</comment>
<keyword evidence="7" id="KW-0067">ATP-binding</keyword>
<dbReference type="Pfam" id="PF07495">
    <property type="entry name" value="Y_Y_Y"/>
    <property type="match status" value="1"/>
</dbReference>
<keyword evidence="18" id="KW-1185">Reference proteome</keyword>
<organism evidence="17 18">
    <name type="scientific">Spirosoma arboris</name>
    <dbReference type="NCBI Taxonomy" id="2682092"/>
    <lineage>
        <taxon>Bacteria</taxon>
        <taxon>Pseudomonadati</taxon>
        <taxon>Bacteroidota</taxon>
        <taxon>Cytophagia</taxon>
        <taxon>Cytophagales</taxon>
        <taxon>Cytophagaceae</taxon>
        <taxon>Spirosoma</taxon>
    </lineage>
</organism>
<dbReference type="InterPro" id="IPR001789">
    <property type="entry name" value="Sig_transdc_resp-reg_receiver"/>
</dbReference>
<dbReference type="SUPFAM" id="SSF63829">
    <property type="entry name" value="Calcium-dependent phosphotriesterase"/>
    <property type="match status" value="2"/>
</dbReference>
<feature type="domain" description="Histidine kinase" evidence="15">
    <location>
        <begin position="822"/>
        <end position="1037"/>
    </location>
</feature>
<evidence type="ECO:0000256" key="7">
    <source>
        <dbReference type="ARBA" id="ARBA00022840"/>
    </source>
</evidence>
<keyword evidence="5" id="KW-0547">Nucleotide-binding</keyword>
<keyword evidence="3 12" id="KW-0597">Phosphoprotein</keyword>
<accession>A0A7K1SMK4</accession>
<dbReference type="Proteomes" id="UP000436006">
    <property type="component" value="Unassembled WGS sequence"/>
</dbReference>
<evidence type="ECO:0000256" key="3">
    <source>
        <dbReference type="ARBA" id="ARBA00022553"/>
    </source>
</evidence>
<dbReference type="Gene3D" id="2.60.40.10">
    <property type="entry name" value="Immunoglobulins"/>
    <property type="match status" value="1"/>
</dbReference>
<evidence type="ECO:0000259" key="14">
    <source>
        <dbReference type="PROSITE" id="PS01124"/>
    </source>
</evidence>
<keyword evidence="8" id="KW-0902">Two-component regulatory system</keyword>
<name>A0A7K1SMK4_9BACT</name>
<evidence type="ECO:0000256" key="1">
    <source>
        <dbReference type="ARBA" id="ARBA00000085"/>
    </source>
</evidence>
<keyword evidence="9" id="KW-0805">Transcription regulation</keyword>
<dbReference type="Pfam" id="PF12833">
    <property type="entry name" value="HTH_18"/>
    <property type="match status" value="1"/>
</dbReference>
<dbReference type="InterPro" id="IPR036097">
    <property type="entry name" value="HisK_dim/P_sf"/>
</dbReference>
<evidence type="ECO:0000313" key="18">
    <source>
        <dbReference type="Proteomes" id="UP000436006"/>
    </source>
</evidence>
<keyword evidence="10" id="KW-0238">DNA-binding</keyword>
<keyword evidence="6" id="KW-0418">Kinase</keyword>
<dbReference type="Pfam" id="PF00512">
    <property type="entry name" value="HisKA"/>
    <property type="match status" value="1"/>
</dbReference>
<comment type="catalytic activity">
    <reaction evidence="1">
        <text>ATP + protein L-histidine = ADP + protein N-phospho-L-histidine.</text>
        <dbReference type="EC" id="2.7.13.3"/>
    </reaction>
</comment>
<dbReference type="SUPFAM" id="SSF47384">
    <property type="entry name" value="Homodimeric domain of signal transducing histidine kinase"/>
    <property type="match status" value="1"/>
</dbReference>
<dbReference type="PRINTS" id="PR00344">
    <property type="entry name" value="BCTRLSENSOR"/>
</dbReference>
<dbReference type="SUPFAM" id="SSF52172">
    <property type="entry name" value="CheY-like"/>
    <property type="match status" value="1"/>
</dbReference>
<dbReference type="PROSITE" id="PS01124">
    <property type="entry name" value="HTH_ARAC_FAMILY_2"/>
    <property type="match status" value="1"/>
</dbReference>
<feature type="domain" description="Response regulatory" evidence="16">
    <location>
        <begin position="1079"/>
        <end position="1194"/>
    </location>
</feature>
<dbReference type="Pfam" id="PF00072">
    <property type="entry name" value="Response_reg"/>
    <property type="match status" value="1"/>
</dbReference>
<dbReference type="InterPro" id="IPR003594">
    <property type="entry name" value="HATPase_dom"/>
</dbReference>
<dbReference type="InterPro" id="IPR004358">
    <property type="entry name" value="Sig_transdc_His_kin-like_C"/>
</dbReference>
<evidence type="ECO:0000256" key="8">
    <source>
        <dbReference type="ARBA" id="ARBA00023012"/>
    </source>
</evidence>
<evidence type="ECO:0000256" key="11">
    <source>
        <dbReference type="ARBA" id="ARBA00023163"/>
    </source>
</evidence>
<dbReference type="CDD" id="cd16922">
    <property type="entry name" value="HATPase_EvgS-ArcB-TorS-like"/>
    <property type="match status" value="1"/>
</dbReference>
<evidence type="ECO:0000256" key="6">
    <source>
        <dbReference type="ARBA" id="ARBA00022777"/>
    </source>
</evidence>
<dbReference type="InterPro" id="IPR018060">
    <property type="entry name" value="HTH_AraC"/>
</dbReference>
<feature type="domain" description="HTH araC/xylS-type" evidence="14">
    <location>
        <begin position="1233"/>
        <end position="1332"/>
    </location>
</feature>
<protein>
    <recommendedName>
        <fullName evidence="2">histidine kinase</fullName>
        <ecNumber evidence="2">2.7.13.3</ecNumber>
    </recommendedName>
</protein>
<evidence type="ECO:0000256" key="10">
    <source>
        <dbReference type="ARBA" id="ARBA00023125"/>
    </source>
</evidence>
<dbReference type="SUPFAM" id="SSF55874">
    <property type="entry name" value="ATPase domain of HSP90 chaperone/DNA topoisomerase II/histidine kinase"/>
    <property type="match status" value="1"/>
</dbReference>
<dbReference type="GO" id="GO:0000155">
    <property type="term" value="F:phosphorelay sensor kinase activity"/>
    <property type="evidence" value="ECO:0007669"/>
    <property type="project" value="InterPro"/>
</dbReference>
<keyword evidence="4" id="KW-0808">Transferase</keyword>
<dbReference type="Gene3D" id="3.40.50.2300">
    <property type="match status" value="1"/>
</dbReference>
<proteinExistence type="predicted"/>
<dbReference type="InterPro" id="IPR005467">
    <property type="entry name" value="His_kinase_dom"/>
</dbReference>
<dbReference type="PANTHER" id="PTHR43547">
    <property type="entry name" value="TWO-COMPONENT HISTIDINE KINASE"/>
    <property type="match status" value="1"/>
</dbReference>
<dbReference type="FunFam" id="3.30.565.10:FF:000037">
    <property type="entry name" value="Hybrid sensor histidine kinase/response regulator"/>
    <property type="match status" value="1"/>
</dbReference>
<dbReference type="Pfam" id="PF02518">
    <property type="entry name" value="HATPase_c"/>
    <property type="match status" value="1"/>
</dbReference>